<protein>
    <submittedName>
        <fullName evidence="6">Uncharacterized protein</fullName>
    </submittedName>
</protein>
<evidence type="ECO:0000256" key="1">
    <source>
        <dbReference type="ARBA" id="ARBA00004496"/>
    </source>
</evidence>
<dbReference type="SMART" id="SM00369">
    <property type="entry name" value="LRR_TYP"/>
    <property type="match status" value="3"/>
</dbReference>
<dbReference type="SUPFAM" id="SSF52058">
    <property type="entry name" value="L domain-like"/>
    <property type="match status" value="1"/>
</dbReference>
<dbReference type="Pfam" id="PF13855">
    <property type="entry name" value="LRR_8"/>
    <property type="match status" value="1"/>
</dbReference>
<evidence type="ECO:0000256" key="4">
    <source>
        <dbReference type="ARBA" id="ARBA00022737"/>
    </source>
</evidence>
<dbReference type="InterPro" id="IPR001611">
    <property type="entry name" value="Leu-rich_rpt"/>
</dbReference>
<dbReference type="PANTHER" id="PTHR22710:SF2">
    <property type="entry name" value="X-RAY RADIATION RESISTANCE-ASSOCIATED PROTEIN 1"/>
    <property type="match status" value="1"/>
</dbReference>
<accession>A0ABP0IDL7</accession>
<sequence length="526" mass="58803">MEPSAMVPEPKELLDEAAGLAVITGGRLLGARYPENMDAVFEILNRLSTKSASSYDEEAMLNKMERDEAGRPADPEVVKKAVCQDVVEEGERFKVTRGVRAFLLLDGFLLLAAGGSNTPDEVITVNLSSLQIVDIAEEDLAFFAQLHRVDLSDNQLGYEHLLEQIARIPRLGTLNLACNSISSLQVGHGILQFLEVLDLSFNGLHGDVLGQLARLPNLVWLNLASNCISSLPPEEELSGLQVLQELILDSNDLVQFMQWRSLDAVPQLRKLSLVSNRVKRLKEPDDAPDTASGTTISYFPTLEELDLSYNEITGVSSLPVIQWFQSLKVLHLTENPCSRSPADFSNVEVVREEIKPFYMKGNGAFAKLEKIPKPKLKMDGRKMRKVSNMKQFGTFNRPRSMSQLGQLDEETNALVVKLSGDIMEMNVLSLRELRPSVVRYSPQSILSDDLTEAELEQIFKDRRKTIEQRFEEPVEEPNSFMREPDDASTKVHGDRCESKLPAKRIDMRDESGGLIGLDCVTESLRF</sequence>
<keyword evidence="3" id="KW-0433">Leucine-rich repeat</keyword>
<keyword evidence="4" id="KW-0677">Repeat</keyword>
<dbReference type="InterPro" id="IPR032675">
    <property type="entry name" value="LRR_dom_sf"/>
</dbReference>
<comment type="caution">
    <text evidence="6">The sequence shown here is derived from an EMBL/GenBank/DDBJ whole genome shotgun (WGS) entry which is preliminary data.</text>
</comment>
<reference evidence="6 7" key="1">
    <citation type="submission" date="2024-02" db="EMBL/GenBank/DDBJ databases">
        <authorList>
            <person name="Chen Y."/>
            <person name="Shah S."/>
            <person name="Dougan E. K."/>
            <person name="Thang M."/>
            <person name="Chan C."/>
        </authorList>
    </citation>
    <scope>NUCLEOTIDE SEQUENCE [LARGE SCALE GENOMIC DNA]</scope>
</reference>
<dbReference type="Proteomes" id="UP001642484">
    <property type="component" value="Unassembled WGS sequence"/>
</dbReference>
<evidence type="ECO:0000256" key="5">
    <source>
        <dbReference type="SAM" id="MobiDB-lite"/>
    </source>
</evidence>
<name>A0ABP0IDL7_9DINO</name>
<comment type="subcellular location">
    <subcellularLocation>
        <location evidence="1">Cytoplasm</location>
    </subcellularLocation>
</comment>
<dbReference type="Pfam" id="PF13516">
    <property type="entry name" value="LRR_6"/>
    <property type="match status" value="1"/>
</dbReference>
<feature type="compositionally biased region" description="Basic and acidic residues" evidence="5">
    <location>
        <begin position="482"/>
        <end position="495"/>
    </location>
</feature>
<dbReference type="Gene3D" id="3.80.10.10">
    <property type="entry name" value="Ribonuclease Inhibitor"/>
    <property type="match status" value="2"/>
</dbReference>
<evidence type="ECO:0000313" key="6">
    <source>
        <dbReference type="EMBL" id="CAK9000692.1"/>
    </source>
</evidence>
<gene>
    <name evidence="6" type="ORF">CCMP2556_LOCUS6165</name>
</gene>
<dbReference type="PROSITE" id="PS51450">
    <property type="entry name" value="LRR"/>
    <property type="match status" value="2"/>
</dbReference>
<dbReference type="InterPro" id="IPR003591">
    <property type="entry name" value="Leu-rich_rpt_typical-subtyp"/>
</dbReference>
<evidence type="ECO:0000256" key="3">
    <source>
        <dbReference type="ARBA" id="ARBA00022614"/>
    </source>
</evidence>
<organism evidence="6 7">
    <name type="scientific">Durusdinium trenchii</name>
    <dbReference type="NCBI Taxonomy" id="1381693"/>
    <lineage>
        <taxon>Eukaryota</taxon>
        <taxon>Sar</taxon>
        <taxon>Alveolata</taxon>
        <taxon>Dinophyceae</taxon>
        <taxon>Suessiales</taxon>
        <taxon>Symbiodiniaceae</taxon>
        <taxon>Durusdinium</taxon>
    </lineage>
</organism>
<evidence type="ECO:0000313" key="7">
    <source>
        <dbReference type="Proteomes" id="UP001642484"/>
    </source>
</evidence>
<feature type="region of interest" description="Disordered" evidence="5">
    <location>
        <begin position="472"/>
        <end position="495"/>
    </location>
</feature>
<keyword evidence="7" id="KW-1185">Reference proteome</keyword>
<dbReference type="PANTHER" id="PTHR22710">
    <property type="entry name" value="X-RAY RADIATION RESISTANCE ASSOCIATED PROTEIN 1 XRRA1"/>
    <property type="match status" value="1"/>
</dbReference>
<evidence type="ECO:0000256" key="2">
    <source>
        <dbReference type="ARBA" id="ARBA00022490"/>
    </source>
</evidence>
<keyword evidence="2" id="KW-0963">Cytoplasm</keyword>
<proteinExistence type="predicted"/>
<dbReference type="EMBL" id="CAXAMN010002669">
    <property type="protein sequence ID" value="CAK9000692.1"/>
    <property type="molecule type" value="Genomic_DNA"/>
</dbReference>